<evidence type="ECO:0000256" key="4">
    <source>
        <dbReference type="RuleBase" id="RU000461"/>
    </source>
</evidence>
<keyword evidence="4" id="KW-0408">Iron</keyword>
<protein>
    <submittedName>
        <fullName evidence="5">Cytochrome P450</fullName>
    </submittedName>
</protein>
<accession>A0ABW5QVF2</accession>
<name>A0ABW5QVF2_9BACL</name>
<proteinExistence type="inferred from homology"/>
<dbReference type="CDD" id="cd11032">
    <property type="entry name" value="P450_EryK-like"/>
    <property type="match status" value="1"/>
</dbReference>
<dbReference type="PRINTS" id="PR00359">
    <property type="entry name" value="BP450"/>
</dbReference>
<dbReference type="InterPro" id="IPR002397">
    <property type="entry name" value="Cyt_P450_B"/>
</dbReference>
<sequence length="389" mass="44151">MSIPMDLRLNPYPWYGEMLKHSPVAYNEQYGAYMVFRYDDVRSVFQDYKTFSSALYDGLSEELTFDSQIQALDHPRHTQLRALATHAFTPKAVADLEPRIRTIAGSLIDAMLTGQDIDFVKQFAVPFPVTVIAEMLGVPEKDFERFKHWSDIIVEISERLLTGQTEELPEHIAAYRDLKQYFQSLIHQRRTEPQNDLISRLAAAEADGEKLTDLEASNFCSLLLVTGNETTTNLLANLIRTFAEHPEQWKLLQRNRDLIPQAVEEVLRFRTPVQLMFRLVTKETEISGTKLSPGDRVAVFLGAANRDPAKFERPDVFDITRPSGPHLTFGHGIHFCLGAPLARLETSIALQVLLDRIEAFEIPAAEALEPLTSFNLLGLRKLPLAIKFK</sequence>
<gene>
    <name evidence="5" type="ORF">ACFSW5_07775</name>
</gene>
<dbReference type="Pfam" id="PF00067">
    <property type="entry name" value="p450"/>
    <property type="match status" value="1"/>
</dbReference>
<dbReference type="InterPro" id="IPR017972">
    <property type="entry name" value="Cyt_P450_CS"/>
</dbReference>
<dbReference type="EMBL" id="JBHUMY010000006">
    <property type="protein sequence ID" value="MFD2660168.1"/>
    <property type="molecule type" value="Genomic_DNA"/>
</dbReference>
<dbReference type="RefSeq" id="WP_379270990.1">
    <property type="nucleotide sequence ID" value="NZ_JBHUGT010000010.1"/>
</dbReference>
<evidence type="ECO:0000313" key="6">
    <source>
        <dbReference type="Proteomes" id="UP001597493"/>
    </source>
</evidence>
<keyword evidence="3 4" id="KW-0503">Monooxygenase</keyword>
<dbReference type="PANTHER" id="PTHR46696">
    <property type="entry name" value="P450, PUTATIVE (EUROFUNG)-RELATED"/>
    <property type="match status" value="1"/>
</dbReference>
<keyword evidence="4" id="KW-0560">Oxidoreductase</keyword>
<evidence type="ECO:0000256" key="1">
    <source>
        <dbReference type="ARBA" id="ARBA00010617"/>
    </source>
</evidence>
<dbReference type="Proteomes" id="UP001597493">
    <property type="component" value="Unassembled WGS sequence"/>
</dbReference>
<comment type="similarity">
    <text evidence="1 4">Belongs to the cytochrome P450 family.</text>
</comment>
<dbReference type="SUPFAM" id="SSF48264">
    <property type="entry name" value="Cytochrome P450"/>
    <property type="match status" value="1"/>
</dbReference>
<keyword evidence="6" id="KW-1185">Reference proteome</keyword>
<dbReference type="PROSITE" id="PS00086">
    <property type="entry name" value="CYTOCHROME_P450"/>
    <property type="match status" value="1"/>
</dbReference>
<dbReference type="PANTHER" id="PTHR46696:SF1">
    <property type="entry name" value="CYTOCHROME P450 YJIB-RELATED"/>
    <property type="match status" value="1"/>
</dbReference>
<dbReference type="InterPro" id="IPR001128">
    <property type="entry name" value="Cyt_P450"/>
</dbReference>
<comment type="caution">
    <text evidence="5">The sequence shown here is derived from an EMBL/GenBank/DDBJ whole genome shotgun (WGS) entry which is preliminary data.</text>
</comment>
<reference evidence="6" key="1">
    <citation type="journal article" date="2019" name="Int. J. Syst. Evol. Microbiol.">
        <title>The Global Catalogue of Microorganisms (GCM) 10K type strain sequencing project: providing services to taxonomists for standard genome sequencing and annotation.</title>
        <authorList>
            <consortium name="The Broad Institute Genomics Platform"/>
            <consortium name="The Broad Institute Genome Sequencing Center for Infectious Disease"/>
            <person name="Wu L."/>
            <person name="Ma J."/>
        </authorList>
    </citation>
    <scope>NUCLEOTIDE SEQUENCE [LARGE SCALE GENOMIC DNA]</scope>
    <source>
        <strain evidence="6">TISTR 1827</strain>
    </source>
</reference>
<dbReference type="Gene3D" id="1.10.630.10">
    <property type="entry name" value="Cytochrome P450"/>
    <property type="match status" value="1"/>
</dbReference>
<organism evidence="5 6">
    <name type="scientific">Paenibacillus thailandensis</name>
    <dbReference type="NCBI Taxonomy" id="393250"/>
    <lineage>
        <taxon>Bacteria</taxon>
        <taxon>Bacillati</taxon>
        <taxon>Bacillota</taxon>
        <taxon>Bacilli</taxon>
        <taxon>Bacillales</taxon>
        <taxon>Paenibacillaceae</taxon>
        <taxon>Paenibacillus</taxon>
    </lineage>
</organism>
<evidence type="ECO:0000256" key="2">
    <source>
        <dbReference type="ARBA" id="ARBA00022617"/>
    </source>
</evidence>
<evidence type="ECO:0000256" key="3">
    <source>
        <dbReference type="ARBA" id="ARBA00023033"/>
    </source>
</evidence>
<keyword evidence="4" id="KW-0479">Metal-binding</keyword>
<evidence type="ECO:0000313" key="5">
    <source>
        <dbReference type="EMBL" id="MFD2660168.1"/>
    </source>
</evidence>
<dbReference type="InterPro" id="IPR036396">
    <property type="entry name" value="Cyt_P450_sf"/>
</dbReference>
<keyword evidence="2 4" id="KW-0349">Heme</keyword>